<dbReference type="EMBL" id="NMUL01000070">
    <property type="protein sequence ID" value="OXM59792.1"/>
    <property type="molecule type" value="Genomic_DNA"/>
</dbReference>
<keyword evidence="1" id="KW-0378">Hydrolase</keyword>
<keyword evidence="4" id="KW-1185">Reference proteome</keyword>
<dbReference type="InterPro" id="IPR013094">
    <property type="entry name" value="AB_hydrolase_3"/>
</dbReference>
<dbReference type="InterPro" id="IPR029058">
    <property type="entry name" value="AB_hydrolase_fold"/>
</dbReference>
<dbReference type="OrthoDB" id="4308422at2"/>
<evidence type="ECO:0000313" key="3">
    <source>
        <dbReference type="EMBL" id="OXM59792.1"/>
    </source>
</evidence>
<evidence type="ECO:0000256" key="1">
    <source>
        <dbReference type="ARBA" id="ARBA00022801"/>
    </source>
</evidence>
<sequence length="288" mass="31039">MRKAAARALNALTAGLDIRDDAVPGRHGTIPVRRYRAGPSPAGRLIWLHGGGFSSGGLDQLESHAVGAALAWRGIDVIAVDYRRVPPWNPFRDPRPGSLTGIRFPVPLDDVVDAFASEQDTALLGGASAGACLAAAAALRMHTEGRPMPAGLVLVYGCFHAQLRPIPDELRQRIRGRHGIFQFRPSTVRRMHHNYAGSEEALADPLAFPGGHDLPPLPPTFMVNADRDALRASGDAFGRELTTAGTPVDHHLVPEAMHGFLDRPHTRQFTAGITLIANWAETHSRGIE</sequence>
<reference evidence="4" key="1">
    <citation type="submission" date="2017-07" db="EMBL/GenBank/DDBJ databases">
        <title>Comparative genome mining reveals phylogenetic distribution patterns of secondary metabolites in Amycolatopsis.</title>
        <authorList>
            <person name="Adamek M."/>
            <person name="Alanjary M."/>
            <person name="Sales-Ortells H."/>
            <person name="Goodfellow M."/>
            <person name="Bull A.T."/>
            <person name="Kalinowski J."/>
            <person name="Ziemert N."/>
        </authorList>
    </citation>
    <scope>NUCLEOTIDE SEQUENCE [LARGE SCALE GENOMIC DNA]</scope>
    <source>
        <strain evidence="4">H5</strain>
    </source>
</reference>
<dbReference type="PANTHER" id="PTHR48081">
    <property type="entry name" value="AB HYDROLASE SUPERFAMILY PROTEIN C4A8.06C"/>
    <property type="match status" value="1"/>
</dbReference>
<dbReference type="AlphaFoldDB" id="A0A229SLJ3"/>
<dbReference type="Proteomes" id="UP000215199">
    <property type="component" value="Unassembled WGS sequence"/>
</dbReference>
<feature type="domain" description="Alpha/beta hydrolase fold-3" evidence="2">
    <location>
        <begin position="45"/>
        <end position="261"/>
    </location>
</feature>
<dbReference type="InterPro" id="IPR050300">
    <property type="entry name" value="GDXG_lipolytic_enzyme"/>
</dbReference>
<dbReference type="RefSeq" id="WP_093953906.1">
    <property type="nucleotide sequence ID" value="NZ_NMUL01000070.1"/>
</dbReference>
<gene>
    <name evidence="3" type="ORF">CF165_45870</name>
</gene>
<dbReference type="Pfam" id="PF07859">
    <property type="entry name" value="Abhydrolase_3"/>
    <property type="match status" value="1"/>
</dbReference>
<dbReference type="SUPFAM" id="SSF53474">
    <property type="entry name" value="alpha/beta-Hydrolases"/>
    <property type="match status" value="1"/>
</dbReference>
<name>A0A229SLJ3_9PSEU</name>
<protein>
    <submittedName>
        <fullName evidence="3">Esterase</fullName>
    </submittedName>
</protein>
<accession>A0A229SLJ3</accession>
<organism evidence="3 4">
    <name type="scientific">Amycolatopsis vastitatis</name>
    <dbReference type="NCBI Taxonomy" id="1905142"/>
    <lineage>
        <taxon>Bacteria</taxon>
        <taxon>Bacillati</taxon>
        <taxon>Actinomycetota</taxon>
        <taxon>Actinomycetes</taxon>
        <taxon>Pseudonocardiales</taxon>
        <taxon>Pseudonocardiaceae</taxon>
        <taxon>Amycolatopsis</taxon>
    </lineage>
</organism>
<dbReference type="PANTHER" id="PTHR48081:SF8">
    <property type="entry name" value="ALPHA_BETA HYDROLASE FOLD-3 DOMAIN-CONTAINING PROTEIN-RELATED"/>
    <property type="match status" value="1"/>
</dbReference>
<evidence type="ECO:0000313" key="4">
    <source>
        <dbReference type="Proteomes" id="UP000215199"/>
    </source>
</evidence>
<evidence type="ECO:0000259" key="2">
    <source>
        <dbReference type="Pfam" id="PF07859"/>
    </source>
</evidence>
<comment type="caution">
    <text evidence="3">The sequence shown here is derived from an EMBL/GenBank/DDBJ whole genome shotgun (WGS) entry which is preliminary data.</text>
</comment>
<proteinExistence type="predicted"/>
<dbReference type="Gene3D" id="3.40.50.1820">
    <property type="entry name" value="alpha/beta hydrolase"/>
    <property type="match status" value="1"/>
</dbReference>
<dbReference type="GO" id="GO:0016787">
    <property type="term" value="F:hydrolase activity"/>
    <property type="evidence" value="ECO:0007669"/>
    <property type="project" value="UniProtKB-KW"/>
</dbReference>